<comment type="caution">
    <text evidence="1">The sequence shown here is derived from an EMBL/GenBank/DDBJ whole genome shotgun (WGS) entry which is preliminary data.</text>
</comment>
<name>A0ABQ6VFE7_9CORY</name>
<dbReference type="RefSeq" id="WP_151843923.1">
    <property type="nucleotide sequence ID" value="NZ_WBZJ01000001.1"/>
</dbReference>
<proteinExistence type="predicted"/>
<evidence type="ECO:0000313" key="1">
    <source>
        <dbReference type="EMBL" id="KAB3523142.1"/>
    </source>
</evidence>
<evidence type="ECO:0000313" key="2">
    <source>
        <dbReference type="Proteomes" id="UP000436181"/>
    </source>
</evidence>
<accession>A0ABQ6VFE7</accession>
<dbReference type="EMBL" id="WBZJ01000001">
    <property type="protein sequence ID" value="KAB3523142.1"/>
    <property type="molecule type" value="Genomic_DNA"/>
</dbReference>
<keyword evidence="2" id="KW-1185">Reference proteome</keyword>
<protein>
    <submittedName>
        <fullName evidence="1">Uncharacterized protein</fullName>
    </submittedName>
</protein>
<reference evidence="1 2" key="1">
    <citation type="submission" date="2019-10" db="EMBL/GenBank/DDBJ databases">
        <title>Corynebacterium sp novel species isolated from the respiratory tract of Marmot.</title>
        <authorList>
            <person name="Zhang G."/>
        </authorList>
    </citation>
    <scope>NUCLEOTIDE SEQUENCE [LARGE SCALE GENOMIC DNA]</scope>
    <source>
        <strain evidence="1 2">336</strain>
    </source>
</reference>
<dbReference type="Proteomes" id="UP000436181">
    <property type="component" value="Unassembled WGS sequence"/>
</dbReference>
<gene>
    <name evidence="1" type="ORF">F8377_03070</name>
</gene>
<organism evidence="1 2">
    <name type="scientific">Corynebacterium zhongnanshanii</name>
    <dbReference type="NCBI Taxonomy" id="2768834"/>
    <lineage>
        <taxon>Bacteria</taxon>
        <taxon>Bacillati</taxon>
        <taxon>Actinomycetota</taxon>
        <taxon>Actinomycetes</taxon>
        <taxon>Mycobacteriales</taxon>
        <taxon>Corynebacteriaceae</taxon>
        <taxon>Corynebacterium</taxon>
    </lineage>
</organism>
<sequence>MHHLPDIECIFSATQCAPDTVNSILNDIDTHQAETLTAALRLLEDYILAHTETDAENGADKDLMTCYEVTIGELIKRYIPARWKKLEQTTAGLDGHGILLPDDSVIVPKIMLEDLLHTRQTGTLEFYLVGVNGE</sequence>